<comment type="similarity">
    <text evidence="2">Belongs to the UPF0324 family.</text>
</comment>
<evidence type="ECO:0000256" key="5">
    <source>
        <dbReference type="ARBA" id="ARBA00022989"/>
    </source>
</evidence>
<gene>
    <name evidence="9" type="ORF">ENR23_08770</name>
</gene>
<dbReference type="Pfam" id="PF03601">
    <property type="entry name" value="Cons_hypoth698"/>
    <property type="match status" value="1"/>
</dbReference>
<keyword evidence="6 7" id="KW-0472">Membrane</keyword>
<evidence type="ECO:0000256" key="8">
    <source>
        <dbReference type="SAM" id="SignalP"/>
    </source>
</evidence>
<comment type="caution">
    <text evidence="9">The sequence shown here is derived from an EMBL/GenBank/DDBJ whole genome shotgun (WGS) entry which is preliminary data.</text>
</comment>
<name>A0A832I1Y0_UNCEI</name>
<dbReference type="AlphaFoldDB" id="A0A832I1Y0"/>
<evidence type="ECO:0000256" key="1">
    <source>
        <dbReference type="ARBA" id="ARBA00004651"/>
    </source>
</evidence>
<comment type="subcellular location">
    <subcellularLocation>
        <location evidence="1">Cell membrane</location>
        <topology evidence="1">Multi-pass membrane protein</topology>
    </subcellularLocation>
</comment>
<keyword evidence="5 7" id="KW-1133">Transmembrane helix</keyword>
<keyword evidence="8" id="KW-0732">Signal</keyword>
<feature type="transmembrane region" description="Helical" evidence="7">
    <location>
        <begin position="89"/>
        <end position="112"/>
    </location>
</feature>
<sequence length="332" mass="34417">MRPAALAPGLLLAAGLATASLAAADLPWVRDTIHLSALLLVILLGMTVRSLVPLPAGVHPGVRLAQRPILRWAVAGLGFRLSLGELWSIGAPALAVVVVSTLAALAFGWWVAERLGLPHGLGRLLGVGGAICGASAVVAADSVVQAERREAAIALGVITLLGTAGIVLYPLAARALGMSDLLYGVWNGASLHETAQVVAAGFGVSEESARIATVVKLARITLLAPVVFWLAWSMRRRHEAAGAPRVAPLPWFLVMFVAFAALHSTGWLPPEVVAAIRRADLWLLCVGMAGVGLETGFGDLRAAGARPLIAGALQWAFLACLSWAMARALVGP</sequence>
<feature type="chain" id="PRO_5032934089" evidence="8">
    <location>
        <begin position="23"/>
        <end position="332"/>
    </location>
</feature>
<evidence type="ECO:0000313" key="9">
    <source>
        <dbReference type="EMBL" id="HGZ43502.1"/>
    </source>
</evidence>
<dbReference type="PANTHER" id="PTHR30106:SF2">
    <property type="entry name" value="UPF0324 INNER MEMBRANE PROTEIN YEIH"/>
    <property type="match status" value="1"/>
</dbReference>
<dbReference type="EMBL" id="DSQF01000018">
    <property type="protein sequence ID" value="HGZ43502.1"/>
    <property type="molecule type" value="Genomic_DNA"/>
</dbReference>
<feature type="transmembrane region" description="Helical" evidence="7">
    <location>
        <begin position="151"/>
        <end position="172"/>
    </location>
</feature>
<evidence type="ECO:0000256" key="2">
    <source>
        <dbReference type="ARBA" id="ARBA00007977"/>
    </source>
</evidence>
<evidence type="ECO:0000256" key="7">
    <source>
        <dbReference type="SAM" id="Phobius"/>
    </source>
</evidence>
<proteinExistence type="inferred from homology"/>
<dbReference type="PANTHER" id="PTHR30106">
    <property type="entry name" value="INNER MEMBRANE PROTEIN YEIH-RELATED"/>
    <property type="match status" value="1"/>
</dbReference>
<feature type="transmembrane region" description="Helical" evidence="7">
    <location>
        <begin position="33"/>
        <end position="52"/>
    </location>
</feature>
<evidence type="ECO:0000256" key="3">
    <source>
        <dbReference type="ARBA" id="ARBA00022475"/>
    </source>
</evidence>
<feature type="transmembrane region" description="Helical" evidence="7">
    <location>
        <begin position="124"/>
        <end position="144"/>
    </location>
</feature>
<accession>A0A832I1Y0</accession>
<dbReference type="GO" id="GO:0005886">
    <property type="term" value="C:plasma membrane"/>
    <property type="evidence" value="ECO:0007669"/>
    <property type="project" value="UniProtKB-SubCell"/>
</dbReference>
<dbReference type="InterPro" id="IPR018383">
    <property type="entry name" value="UPF0324_pro"/>
</dbReference>
<evidence type="ECO:0000256" key="4">
    <source>
        <dbReference type="ARBA" id="ARBA00022692"/>
    </source>
</evidence>
<keyword evidence="3" id="KW-1003">Cell membrane</keyword>
<feature type="transmembrane region" description="Helical" evidence="7">
    <location>
        <begin position="246"/>
        <end position="269"/>
    </location>
</feature>
<feature type="signal peptide" evidence="8">
    <location>
        <begin position="1"/>
        <end position="22"/>
    </location>
</feature>
<feature type="transmembrane region" description="Helical" evidence="7">
    <location>
        <begin position="217"/>
        <end position="234"/>
    </location>
</feature>
<protein>
    <submittedName>
        <fullName evidence="9">Putative sulfate exporter family transporter</fullName>
    </submittedName>
</protein>
<reference evidence="9" key="1">
    <citation type="journal article" date="2020" name="mSystems">
        <title>Genome- and Community-Level Interaction Insights into Carbon Utilization and Element Cycling Functions of Hydrothermarchaeota in Hydrothermal Sediment.</title>
        <authorList>
            <person name="Zhou Z."/>
            <person name="Liu Y."/>
            <person name="Xu W."/>
            <person name="Pan J."/>
            <person name="Luo Z.H."/>
            <person name="Li M."/>
        </authorList>
    </citation>
    <scope>NUCLEOTIDE SEQUENCE [LARGE SCALE GENOMIC DNA]</scope>
    <source>
        <strain evidence="9">SpSt-381</strain>
    </source>
</reference>
<evidence type="ECO:0000256" key="6">
    <source>
        <dbReference type="ARBA" id="ARBA00023136"/>
    </source>
</evidence>
<feature type="transmembrane region" description="Helical" evidence="7">
    <location>
        <begin position="312"/>
        <end position="330"/>
    </location>
</feature>
<keyword evidence="4 7" id="KW-0812">Transmembrane</keyword>
<organism evidence="9">
    <name type="scientific">Eiseniibacteriota bacterium</name>
    <dbReference type="NCBI Taxonomy" id="2212470"/>
    <lineage>
        <taxon>Bacteria</taxon>
        <taxon>Candidatus Eiseniibacteriota</taxon>
    </lineage>
</organism>
<feature type="transmembrane region" description="Helical" evidence="7">
    <location>
        <begin position="281"/>
        <end position="300"/>
    </location>
</feature>